<sequence>MYSKMRRGFLNIQMKSGRTQKYFCCRRTGIDVCQKDIGYFSKTGRHDTEINRILSTIKK</sequence>
<accession>A0A150JUZ5</accession>
<organism evidence="1 2">
    <name type="scientific">Heyndrickxia coagulans</name>
    <name type="common">Weizmannia coagulans</name>
    <dbReference type="NCBI Taxonomy" id="1398"/>
    <lineage>
        <taxon>Bacteria</taxon>
        <taxon>Bacillati</taxon>
        <taxon>Bacillota</taxon>
        <taxon>Bacilli</taxon>
        <taxon>Bacillales</taxon>
        <taxon>Bacillaceae</taxon>
        <taxon>Heyndrickxia</taxon>
    </lineage>
</organism>
<dbReference type="PATRIC" id="fig|1398.21.peg.2544"/>
<dbReference type="EMBL" id="LQYG01000074">
    <property type="protein sequence ID" value="KYC61135.1"/>
    <property type="molecule type" value="Genomic_DNA"/>
</dbReference>
<name>A0A150JUZ5_HEYCO</name>
<dbReference type="AlphaFoldDB" id="A0A150JUZ5"/>
<evidence type="ECO:0000313" key="1">
    <source>
        <dbReference type="EMBL" id="KYC61135.1"/>
    </source>
</evidence>
<dbReference type="Proteomes" id="UP000075288">
    <property type="component" value="Unassembled WGS sequence"/>
</dbReference>
<gene>
    <name evidence="1" type="ORF">B4098_0283</name>
</gene>
<evidence type="ECO:0000313" key="2">
    <source>
        <dbReference type="Proteomes" id="UP000075288"/>
    </source>
</evidence>
<protein>
    <submittedName>
        <fullName evidence="1">Uncharacterized protein</fullName>
    </submittedName>
</protein>
<proteinExistence type="predicted"/>
<reference evidence="1 2" key="1">
    <citation type="submission" date="2016-01" db="EMBL/GenBank/DDBJ databases">
        <title>Genome Sequences of Twelve Sporeforming Bacillus Species Isolated from Foods.</title>
        <authorList>
            <person name="Berendsen E.M."/>
            <person name="Wells-Bennik M.H."/>
            <person name="Krawcyk A.O."/>
            <person name="De Jong A."/>
            <person name="Holsappel S."/>
            <person name="Eijlander R.T."/>
            <person name="Kuipers O.P."/>
        </authorList>
    </citation>
    <scope>NUCLEOTIDE SEQUENCE [LARGE SCALE GENOMIC DNA]</scope>
    <source>
        <strain evidence="1 2">B4098</strain>
    </source>
</reference>
<comment type="caution">
    <text evidence="1">The sequence shown here is derived from an EMBL/GenBank/DDBJ whole genome shotgun (WGS) entry which is preliminary data.</text>
</comment>